<dbReference type="Gene3D" id="3.40.50.1820">
    <property type="entry name" value="alpha/beta hydrolase"/>
    <property type="match status" value="1"/>
</dbReference>
<keyword evidence="1 4" id="KW-0808">Transferase</keyword>
<accession>A0A839F5D6</accession>
<evidence type="ECO:0000313" key="4">
    <source>
        <dbReference type="EMBL" id="MBA8889786.1"/>
    </source>
</evidence>
<dbReference type="RefSeq" id="WP_182532824.1">
    <property type="nucleotide sequence ID" value="NZ_JACGXL010000008.1"/>
</dbReference>
<dbReference type="GO" id="GO:0009086">
    <property type="term" value="P:methionine biosynthetic process"/>
    <property type="evidence" value="ECO:0007669"/>
    <property type="project" value="TreeGrafter"/>
</dbReference>
<gene>
    <name evidence="4" type="ORF">FHW12_004033</name>
</gene>
<name>A0A839F5D6_9GAMM</name>
<evidence type="ECO:0000313" key="5">
    <source>
        <dbReference type="Proteomes" id="UP000550401"/>
    </source>
</evidence>
<dbReference type="PANTHER" id="PTHR32268">
    <property type="entry name" value="HOMOSERINE O-ACETYLTRANSFERASE"/>
    <property type="match status" value="1"/>
</dbReference>
<dbReference type="Proteomes" id="UP000550401">
    <property type="component" value="Unassembled WGS sequence"/>
</dbReference>
<evidence type="ECO:0000259" key="3">
    <source>
        <dbReference type="Pfam" id="PF00561"/>
    </source>
</evidence>
<comment type="caution">
    <text evidence="4">The sequence shown here is derived from an EMBL/GenBank/DDBJ whole genome shotgun (WGS) entry which is preliminary data.</text>
</comment>
<sequence>MSLQAEARSTAESASAAIALHIDAAFDAVFSPSAPSVRLGESVLRLRPKHANGVREVRVRWSLHGAADAPLVIVQGGISADRRVAASGGEAGWWDDIVGEGRAIDLRCRRVLSIDWLAQADLGDALAVDSDDQADAIAGVLDVLGVRRAHAYVGASYGAMVGLAFAARHAHRLDRLVAIAGAHRAHPLSIAVRNIQREVVRLAARHGDVAAGLDLARRLAMTTYRGEREFAERCADVPRHVDGRFRFAEEGWLGAAGARFAQRFDADRFLSLSESIDLHAVAPEAVRASTTLVGIASDRVVPLADLCELQRRCGSAAALHVIDSRYGHDAFLKEPAQIGALLHEALEP</sequence>
<protein>
    <submittedName>
        <fullName evidence="4">Homoserine O-acetyltransferase</fullName>
        <ecNumber evidence="4">2.3.1.31</ecNumber>
    </submittedName>
</protein>
<keyword evidence="4" id="KW-0012">Acyltransferase</keyword>
<dbReference type="PANTHER" id="PTHR32268:SF11">
    <property type="entry name" value="HOMOSERINE O-ACETYLTRANSFERASE"/>
    <property type="match status" value="1"/>
</dbReference>
<evidence type="ECO:0000256" key="2">
    <source>
        <dbReference type="PIRSR" id="PIRSR000443-1"/>
    </source>
</evidence>
<dbReference type="EMBL" id="JACGXL010000008">
    <property type="protein sequence ID" value="MBA8889786.1"/>
    <property type="molecule type" value="Genomic_DNA"/>
</dbReference>
<reference evidence="4 5" key="1">
    <citation type="submission" date="2020-07" db="EMBL/GenBank/DDBJ databases">
        <title>Genomic Encyclopedia of Type Strains, Phase IV (KMG-V): Genome sequencing to study the core and pangenomes of soil and plant-associated prokaryotes.</title>
        <authorList>
            <person name="Whitman W."/>
        </authorList>
    </citation>
    <scope>NUCLEOTIDE SEQUENCE [LARGE SCALE GENOMIC DNA]</scope>
    <source>
        <strain evidence="4 5">RH2WT43</strain>
    </source>
</reference>
<feature type="active site" description="Nucleophile" evidence="2">
    <location>
        <position position="156"/>
    </location>
</feature>
<dbReference type="AlphaFoldDB" id="A0A839F5D6"/>
<dbReference type="PIRSF" id="PIRSF000443">
    <property type="entry name" value="Homoser_Ac_trans"/>
    <property type="match status" value="1"/>
</dbReference>
<dbReference type="EC" id="2.3.1.31" evidence="4"/>
<keyword evidence="5" id="KW-1185">Reference proteome</keyword>
<dbReference type="SUPFAM" id="SSF53474">
    <property type="entry name" value="alpha/beta-Hydrolases"/>
    <property type="match status" value="1"/>
</dbReference>
<dbReference type="GO" id="GO:0009092">
    <property type="term" value="P:homoserine metabolic process"/>
    <property type="evidence" value="ECO:0007669"/>
    <property type="project" value="TreeGrafter"/>
</dbReference>
<feature type="active site" evidence="2">
    <location>
        <position position="328"/>
    </location>
</feature>
<dbReference type="InterPro" id="IPR029058">
    <property type="entry name" value="AB_hydrolase_fold"/>
</dbReference>
<dbReference type="GO" id="GO:0004414">
    <property type="term" value="F:homoserine O-acetyltransferase activity"/>
    <property type="evidence" value="ECO:0007669"/>
    <property type="project" value="UniProtKB-EC"/>
</dbReference>
<dbReference type="InterPro" id="IPR000073">
    <property type="entry name" value="AB_hydrolase_1"/>
</dbReference>
<dbReference type="NCBIfam" id="NF006449">
    <property type="entry name" value="PRK08775.1"/>
    <property type="match status" value="1"/>
</dbReference>
<feature type="active site" evidence="2">
    <location>
        <position position="298"/>
    </location>
</feature>
<dbReference type="Pfam" id="PF00561">
    <property type="entry name" value="Abhydrolase_1"/>
    <property type="match status" value="1"/>
</dbReference>
<dbReference type="InterPro" id="IPR008220">
    <property type="entry name" value="HAT_MetX-like"/>
</dbReference>
<organism evidence="4 5">
    <name type="scientific">Dokdonella fugitiva</name>
    <dbReference type="NCBI Taxonomy" id="328517"/>
    <lineage>
        <taxon>Bacteria</taxon>
        <taxon>Pseudomonadati</taxon>
        <taxon>Pseudomonadota</taxon>
        <taxon>Gammaproteobacteria</taxon>
        <taxon>Lysobacterales</taxon>
        <taxon>Rhodanobacteraceae</taxon>
        <taxon>Dokdonella</taxon>
    </lineage>
</organism>
<feature type="domain" description="AB hydrolase-1" evidence="3">
    <location>
        <begin position="129"/>
        <end position="335"/>
    </location>
</feature>
<evidence type="ECO:0000256" key="1">
    <source>
        <dbReference type="ARBA" id="ARBA00022679"/>
    </source>
</evidence>
<proteinExistence type="predicted"/>